<keyword evidence="2" id="KW-0238">DNA-binding</keyword>
<evidence type="ECO:0000259" key="1">
    <source>
        <dbReference type="PROSITE" id="PS50930"/>
    </source>
</evidence>
<organism evidence="2 3">
    <name type="scientific">Lachnobacterium bovis</name>
    <dbReference type="NCBI Taxonomy" id="140626"/>
    <lineage>
        <taxon>Bacteria</taxon>
        <taxon>Bacillati</taxon>
        <taxon>Bacillota</taxon>
        <taxon>Clostridia</taxon>
        <taxon>Lachnospirales</taxon>
        <taxon>Lachnospiraceae</taxon>
        <taxon>Lachnobacterium</taxon>
    </lineage>
</organism>
<evidence type="ECO:0000313" key="3">
    <source>
        <dbReference type="Proteomes" id="UP000182471"/>
    </source>
</evidence>
<dbReference type="Proteomes" id="UP000182471">
    <property type="component" value="Unassembled WGS sequence"/>
</dbReference>
<sequence>MTIVIYTRDDNTAQIIKNNSINSHNNSFRYSDYYGEKQEIAICNIEYIKAHRRYSSLIFDGNEITISKNLGVLEHEFKNTTLIRVHRSYIINSTFVVNITEKKITLSSGKKIPVGPKYLDNLYGKFPDAFLACGKRGPCKKFHLLQ</sequence>
<proteinExistence type="predicted"/>
<dbReference type="Gene3D" id="2.40.50.1020">
    <property type="entry name" value="LytTr DNA-binding domain"/>
    <property type="match status" value="1"/>
</dbReference>
<dbReference type="InterPro" id="IPR046947">
    <property type="entry name" value="LytR-like"/>
</dbReference>
<dbReference type="EMBL" id="FOGW01000023">
    <property type="protein sequence ID" value="SES04054.1"/>
    <property type="molecule type" value="Genomic_DNA"/>
</dbReference>
<keyword evidence="3" id="KW-1185">Reference proteome</keyword>
<dbReference type="GO" id="GO:0003677">
    <property type="term" value="F:DNA binding"/>
    <property type="evidence" value="ECO:0007669"/>
    <property type="project" value="UniProtKB-KW"/>
</dbReference>
<dbReference type="RefSeq" id="WP_074730818.1">
    <property type="nucleotide sequence ID" value="NZ_FOGW01000023.1"/>
</dbReference>
<feature type="domain" description="HTH LytTR-type" evidence="1">
    <location>
        <begin position="40"/>
        <end position="128"/>
    </location>
</feature>
<dbReference type="PANTHER" id="PTHR37299">
    <property type="entry name" value="TRANSCRIPTIONAL REGULATOR-RELATED"/>
    <property type="match status" value="1"/>
</dbReference>
<accession>A0A1H9U4G4</accession>
<dbReference type="Pfam" id="PF04397">
    <property type="entry name" value="LytTR"/>
    <property type="match status" value="1"/>
</dbReference>
<evidence type="ECO:0000313" key="2">
    <source>
        <dbReference type="EMBL" id="SES04054.1"/>
    </source>
</evidence>
<dbReference type="GO" id="GO:0000156">
    <property type="term" value="F:phosphorelay response regulator activity"/>
    <property type="evidence" value="ECO:0007669"/>
    <property type="project" value="InterPro"/>
</dbReference>
<protein>
    <submittedName>
        <fullName evidence="2">LytTr DNA-binding domain-containing protein</fullName>
    </submittedName>
</protein>
<dbReference type="PANTHER" id="PTHR37299:SF1">
    <property type="entry name" value="STAGE 0 SPORULATION PROTEIN A HOMOLOG"/>
    <property type="match status" value="1"/>
</dbReference>
<dbReference type="InterPro" id="IPR007492">
    <property type="entry name" value="LytTR_DNA-bd_dom"/>
</dbReference>
<name>A0A1H9U4G4_9FIRM</name>
<gene>
    <name evidence="2" type="ORF">SAMN02910429_01911</name>
</gene>
<reference evidence="3" key="1">
    <citation type="submission" date="2016-10" db="EMBL/GenBank/DDBJ databases">
        <authorList>
            <person name="Varghese N."/>
            <person name="Submissions S."/>
        </authorList>
    </citation>
    <scope>NUCLEOTIDE SEQUENCE [LARGE SCALE GENOMIC DNA]</scope>
    <source>
        <strain evidence="3">S1b</strain>
    </source>
</reference>
<dbReference type="AlphaFoldDB" id="A0A1H9U4G4"/>
<dbReference type="SMART" id="SM00850">
    <property type="entry name" value="LytTR"/>
    <property type="match status" value="1"/>
</dbReference>
<dbReference type="PROSITE" id="PS50930">
    <property type="entry name" value="HTH_LYTTR"/>
    <property type="match status" value="1"/>
</dbReference>